<dbReference type="Proteomes" id="UP000178851">
    <property type="component" value="Unassembled WGS sequence"/>
</dbReference>
<sequence length="113" mass="13151">MEGCVFCKIVRGELPSRKEYENDDVIAFRNIKPAASIHLLIIPKKHIFTFHEMSQKDGKVFLEMMKAAQRLIQKMKLEEGYKLIINGGEYQFVPHLHWHLLAGEIPENFAKNL</sequence>
<evidence type="ECO:0000256" key="2">
    <source>
        <dbReference type="PIRSR" id="PIRSR601310-3"/>
    </source>
</evidence>
<dbReference type="EMBL" id="MGGI01000016">
    <property type="protein sequence ID" value="OGM26118.1"/>
    <property type="molecule type" value="Genomic_DNA"/>
</dbReference>
<dbReference type="PRINTS" id="PR00332">
    <property type="entry name" value="HISTRIAD"/>
</dbReference>
<evidence type="ECO:0000313" key="6">
    <source>
        <dbReference type="Proteomes" id="UP000178851"/>
    </source>
</evidence>
<gene>
    <name evidence="5" type="ORF">A2627_03695</name>
</gene>
<evidence type="ECO:0000259" key="4">
    <source>
        <dbReference type="PROSITE" id="PS51084"/>
    </source>
</evidence>
<dbReference type="AlphaFoldDB" id="A0A1F7YHQ7"/>
<dbReference type="PROSITE" id="PS51084">
    <property type="entry name" value="HIT_2"/>
    <property type="match status" value="1"/>
</dbReference>
<name>A0A1F7YHQ7_9BACT</name>
<dbReference type="PANTHER" id="PTHR23089">
    <property type="entry name" value="HISTIDINE TRIAD HIT PROTEIN"/>
    <property type="match status" value="1"/>
</dbReference>
<evidence type="ECO:0000313" key="5">
    <source>
        <dbReference type="EMBL" id="OGM26118.1"/>
    </source>
</evidence>
<evidence type="ECO:0000256" key="1">
    <source>
        <dbReference type="PIRSR" id="PIRSR601310-1"/>
    </source>
</evidence>
<accession>A0A1F7YHQ7</accession>
<dbReference type="Gene3D" id="3.30.428.10">
    <property type="entry name" value="HIT-like"/>
    <property type="match status" value="1"/>
</dbReference>
<organism evidence="5 6">
    <name type="scientific">Candidatus Woesebacteria bacterium RIFCSPHIGHO2_01_FULL_39_28</name>
    <dbReference type="NCBI Taxonomy" id="1802496"/>
    <lineage>
        <taxon>Bacteria</taxon>
        <taxon>Candidatus Woeseibacteriota</taxon>
    </lineage>
</organism>
<dbReference type="Pfam" id="PF01230">
    <property type="entry name" value="HIT"/>
    <property type="match status" value="1"/>
</dbReference>
<dbReference type="SUPFAM" id="SSF54197">
    <property type="entry name" value="HIT-like"/>
    <property type="match status" value="1"/>
</dbReference>
<dbReference type="InterPro" id="IPR001310">
    <property type="entry name" value="Histidine_triad_HIT"/>
</dbReference>
<comment type="caution">
    <text evidence="5">The sequence shown here is derived from an EMBL/GenBank/DDBJ whole genome shotgun (WGS) entry which is preliminary data.</text>
</comment>
<dbReference type="GO" id="GO:0003824">
    <property type="term" value="F:catalytic activity"/>
    <property type="evidence" value="ECO:0007669"/>
    <property type="project" value="InterPro"/>
</dbReference>
<proteinExistence type="predicted"/>
<evidence type="ECO:0000256" key="3">
    <source>
        <dbReference type="PROSITE-ProRule" id="PRU00464"/>
    </source>
</evidence>
<reference evidence="5 6" key="1">
    <citation type="journal article" date="2016" name="Nat. Commun.">
        <title>Thousands of microbial genomes shed light on interconnected biogeochemical processes in an aquifer system.</title>
        <authorList>
            <person name="Anantharaman K."/>
            <person name="Brown C.T."/>
            <person name="Hug L.A."/>
            <person name="Sharon I."/>
            <person name="Castelle C.J."/>
            <person name="Probst A.J."/>
            <person name="Thomas B.C."/>
            <person name="Singh A."/>
            <person name="Wilkins M.J."/>
            <person name="Karaoz U."/>
            <person name="Brodie E.L."/>
            <person name="Williams K.H."/>
            <person name="Hubbard S.S."/>
            <person name="Banfield J.F."/>
        </authorList>
    </citation>
    <scope>NUCLEOTIDE SEQUENCE [LARGE SCALE GENOMIC DNA]</scope>
</reference>
<protein>
    <recommendedName>
        <fullName evidence="4">HIT domain-containing protein</fullName>
    </recommendedName>
</protein>
<dbReference type="InterPro" id="IPR011146">
    <property type="entry name" value="HIT-like"/>
</dbReference>
<feature type="short sequence motif" description="Histidine triad motif" evidence="2 3">
    <location>
        <begin position="95"/>
        <end position="99"/>
    </location>
</feature>
<feature type="active site" description="Tele-AMP-histidine intermediate" evidence="1">
    <location>
        <position position="97"/>
    </location>
</feature>
<feature type="domain" description="HIT" evidence="4">
    <location>
        <begin position="5"/>
        <end position="111"/>
    </location>
</feature>
<dbReference type="InterPro" id="IPR036265">
    <property type="entry name" value="HIT-like_sf"/>
</dbReference>